<proteinExistence type="predicted"/>
<dbReference type="AlphaFoldDB" id="A0AAX4JTP8"/>
<feature type="region of interest" description="Disordered" evidence="1">
    <location>
        <begin position="106"/>
        <end position="133"/>
    </location>
</feature>
<evidence type="ECO:0000313" key="2">
    <source>
        <dbReference type="EMBL" id="WWC88309.1"/>
    </source>
</evidence>
<organism evidence="2 3">
    <name type="scientific">Kwoniella dendrophila CBS 6074</name>
    <dbReference type="NCBI Taxonomy" id="1295534"/>
    <lineage>
        <taxon>Eukaryota</taxon>
        <taxon>Fungi</taxon>
        <taxon>Dikarya</taxon>
        <taxon>Basidiomycota</taxon>
        <taxon>Agaricomycotina</taxon>
        <taxon>Tremellomycetes</taxon>
        <taxon>Tremellales</taxon>
        <taxon>Cryptococcaceae</taxon>
        <taxon>Kwoniella</taxon>
    </lineage>
</organism>
<dbReference type="GeneID" id="91093887"/>
<dbReference type="SUPFAM" id="SSF51182">
    <property type="entry name" value="RmlC-like cupins"/>
    <property type="match status" value="1"/>
</dbReference>
<gene>
    <name evidence="2" type="ORF">L201_003217</name>
</gene>
<name>A0AAX4JTP8_9TREE</name>
<accession>A0AAX4JTP8</accession>
<evidence type="ECO:0008006" key="4">
    <source>
        <dbReference type="Google" id="ProtNLM"/>
    </source>
</evidence>
<dbReference type="InterPro" id="IPR014710">
    <property type="entry name" value="RmlC-like_jellyroll"/>
</dbReference>
<sequence>MSFLNTDFPKHPHPVLKAEEIEKSMFDMGHWRNPNAKRKTTCLSDKVGMANTGVAVHKSILEPNTESTANHYHLSNTEWIYILSGTAVLQLVDASLPILNPFQPFSETPSSDSASSSKKPKLDNNGSSSTQYKIEEVPVSQGDFIGFPGGIGASRYAHSLKSGENGCEYLVGGDRGGSGVVHYPSANAADIWERGADGRFTVAGAPPHNGC</sequence>
<evidence type="ECO:0000256" key="1">
    <source>
        <dbReference type="SAM" id="MobiDB-lite"/>
    </source>
</evidence>
<feature type="compositionally biased region" description="Low complexity" evidence="1">
    <location>
        <begin position="106"/>
        <end position="117"/>
    </location>
</feature>
<dbReference type="Gene3D" id="2.60.120.10">
    <property type="entry name" value="Jelly Rolls"/>
    <property type="match status" value="1"/>
</dbReference>
<dbReference type="Proteomes" id="UP001355207">
    <property type="component" value="Chromosome 4"/>
</dbReference>
<evidence type="ECO:0000313" key="3">
    <source>
        <dbReference type="Proteomes" id="UP001355207"/>
    </source>
</evidence>
<dbReference type="RefSeq" id="XP_066075072.1">
    <property type="nucleotide sequence ID" value="XM_066218975.1"/>
</dbReference>
<dbReference type="InterPro" id="IPR011051">
    <property type="entry name" value="RmlC_Cupin_sf"/>
</dbReference>
<reference evidence="2 3" key="1">
    <citation type="submission" date="2024-01" db="EMBL/GenBank/DDBJ databases">
        <title>Comparative genomics of Cryptococcus and Kwoniella reveals pathogenesis evolution and contrasting modes of karyotype evolution via chromosome fusion or intercentromeric recombination.</title>
        <authorList>
            <person name="Coelho M.A."/>
            <person name="David-Palma M."/>
            <person name="Shea T."/>
            <person name="Bowers K."/>
            <person name="McGinley-Smith S."/>
            <person name="Mohammad A.W."/>
            <person name="Gnirke A."/>
            <person name="Yurkov A.M."/>
            <person name="Nowrousian M."/>
            <person name="Sun S."/>
            <person name="Cuomo C.A."/>
            <person name="Heitman J."/>
        </authorList>
    </citation>
    <scope>NUCLEOTIDE SEQUENCE [LARGE SCALE GENOMIC DNA]</scope>
    <source>
        <strain evidence="2 3">CBS 6074</strain>
    </source>
</reference>
<dbReference type="EMBL" id="CP144101">
    <property type="protein sequence ID" value="WWC88309.1"/>
    <property type="molecule type" value="Genomic_DNA"/>
</dbReference>
<protein>
    <recommendedName>
        <fullName evidence="4">Cupin type-1 domain-containing protein</fullName>
    </recommendedName>
</protein>
<keyword evidence="3" id="KW-1185">Reference proteome</keyword>